<name>A0ABR9XU73_9CHLB</name>
<dbReference type="InterPro" id="IPR036890">
    <property type="entry name" value="HATPase_C_sf"/>
</dbReference>
<dbReference type="PRINTS" id="PR00344">
    <property type="entry name" value="BCTRLSENSOR"/>
</dbReference>
<dbReference type="InterPro" id="IPR029016">
    <property type="entry name" value="GAF-like_dom_sf"/>
</dbReference>
<dbReference type="SMART" id="SM00091">
    <property type="entry name" value="PAS"/>
    <property type="match status" value="5"/>
</dbReference>
<dbReference type="NCBIfam" id="TIGR00229">
    <property type="entry name" value="sensory_box"/>
    <property type="match status" value="5"/>
</dbReference>
<reference evidence="11 12" key="1">
    <citation type="journal article" date="2020" name="Microorganisms">
        <title>Simultaneous Genome Sequencing of Prosthecochloris ethylica and Desulfuromonas acetoxidans within a Syntrophic Mixture Reveals Unique Pili and Protein Interactions.</title>
        <authorList>
            <person name="Kyndt J.A."/>
            <person name="Van Beeumen J.J."/>
            <person name="Meyer T.E."/>
        </authorList>
    </citation>
    <scope>NUCLEOTIDE SEQUENCE [LARGE SCALE GENOMIC DNA]</scope>
    <source>
        <strain evidence="11 12">N3</strain>
    </source>
</reference>
<evidence type="ECO:0000313" key="12">
    <source>
        <dbReference type="Proteomes" id="UP000619838"/>
    </source>
</evidence>
<dbReference type="InterPro" id="IPR001610">
    <property type="entry name" value="PAC"/>
</dbReference>
<evidence type="ECO:0000256" key="3">
    <source>
        <dbReference type="ARBA" id="ARBA00022553"/>
    </source>
</evidence>
<feature type="domain" description="PAS" evidence="9">
    <location>
        <begin position="28"/>
        <end position="101"/>
    </location>
</feature>
<dbReference type="SUPFAM" id="SSF55785">
    <property type="entry name" value="PYP-like sensor domain (PAS domain)"/>
    <property type="match status" value="5"/>
</dbReference>
<dbReference type="Pfam" id="PF13185">
    <property type="entry name" value="GAF_2"/>
    <property type="match status" value="1"/>
</dbReference>
<evidence type="ECO:0000256" key="5">
    <source>
        <dbReference type="ARBA" id="ARBA00022777"/>
    </source>
</evidence>
<evidence type="ECO:0000256" key="1">
    <source>
        <dbReference type="ARBA" id="ARBA00000085"/>
    </source>
</evidence>
<dbReference type="Gene3D" id="3.30.450.40">
    <property type="match status" value="2"/>
</dbReference>
<feature type="modified residue" description="4-aspartylphosphate" evidence="6">
    <location>
        <position position="1329"/>
    </location>
</feature>
<dbReference type="SUPFAM" id="SSF47384">
    <property type="entry name" value="Homodimeric domain of signal transducing histidine kinase"/>
    <property type="match status" value="1"/>
</dbReference>
<dbReference type="InterPro" id="IPR052162">
    <property type="entry name" value="Sensor_kinase/Photoreceptor"/>
</dbReference>
<dbReference type="InterPro" id="IPR004358">
    <property type="entry name" value="Sig_transdc_His_kin-like_C"/>
</dbReference>
<dbReference type="InterPro" id="IPR003594">
    <property type="entry name" value="HATPase_dom"/>
</dbReference>
<dbReference type="PANTHER" id="PTHR43304">
    <property type="entry name" value="PHYTOCHROME-LIKE PROTEIN CPH1"/>
    <property type="match status" value="1"/>
</dbReference>
<dbReference type="InterPro" id="IPR001789">
    <property type="entry name" value="Sig_transdc_resp-reg_receiver"/>
</dbReference>
<dbReference type="InterPro" id="IPR036097">
    <property type="entry name" value="HisK_dim/P_sf"/>
</dbReference>
<evidence type="ECO:0000259" key="9">
    <source>
        <dbReference type="PROSITE" id="PS50112"/>
    </source>
</evidence>
<gene>
    <name evidence="11" type="ORF">INT08_10335</name>
</gene>
<dbReference type="InterPro" id="IPR000014">
    <property type="entry name" value="PAS"/>
</dbReference>
<protein>
    <recommendedName>
        <fullName evidence="2">histidine kinase</fullName>
        <ecNumber evidence="2">2.7.13.3</ecNumber>
    </recommendedName>
</protein>
<feature type="domain" description="PAC" evidence="10">
    <location>
        <begin position="105"/>
        <end position="158"/>
    </location>
</feature>
<organism evidence="11 12">
    <name type="scientific">Prosthecochloris ethylica</name>
    <dbReference type="NCBI Taxonomy" id="2743976"/>
    <lineage>
        <taxon>Bacteria</taxon>
        <taxon>Pseudomonadati</taxon>
        <taxon>Chlorobiota</taxon>
        <taxon>Chlorobiia</taxon>
        <taxon>Chlorobiales</taxon>
        <taxon>Chlorobiaceae</taxon>
        <taxon>Prosthecochloris</taxon>
    </lineage>
</organism>
<dbReference type="Pfam" id="PF00072">
    <property type="entry name" value="Response_reg"/>
    <property type="match status" value="1"/>
</dbReference>
<keyword evidence="5" id="KW-0418">Kinase</keyword>
<feature type="domain" description="PAS" evidence="9">
    <location>
        <begin position="751"/>
        <end position="822"/>
    </location>
</feature>
<dbReference type="Gene3D" id="3.40.50.2300">
    <property type="match status" value="1"/>
</dbReference>
<evidence type="ECO:0000259" key="10">
    <source>
        <dbReference type="PROSITE" id="PS50113"/>
    </source>
</evidence>
<dbReference type="Proteomes" id="UP000619838">
    <property type="component" value="Unassembled WGS sequence"/>
</dbReference>
<dbReference type="SMART" id="SM00448">
    <property type="entry name" value="REC"/>
    <property type="match status" value="1"/>
</dbReference>
<feature type="domain" description="Histidine kinase" evidence="7">
    <location>
        <begin position="1031"/>
        <end position="1255"/>
    </location>
</feature>
<feature type="domain" description="PAC" evidence="10">
    <location>
        <begin position="825"/>
        <end position="876"/>
    </location>
</feature>
<dbReference type="SMART" id="SM00388">
    <property type="entry name" value="HisKA"/>
    <property type="match status" value="1"/>
</dbReference>
<feature type="domain" description="Response regulatory" evidence="8">
    <location>
        <begin position="1278"/>
        <end position="1395"/>
    </location>
</feature>
<evidence type="ECO:0000256" key="6">
    <source>
        <dbReference type="PROSITE-ProRule" id="PRU00169"/>
    </source>
</evidence>
<dbReference type="CDD" id="cd00156">
    <property type="entry name" value="REC"/>
    <property type="match status" value="1"/>
</dbReference>
<keyword evidence="12" id="KW-1185">Reference proteome</keyword>
<evidence type="ECO:0000256" key="2">
    <source>
        <dbReference type="ARBA" id="ARBA00012438"/>
    </source>
</evidence>
<dbReference type="PROSITE" id="PS50109">
    <property type="entry name" value="HIS_KIN"/>
    <property type="match status" value="1"/>
</dbReference>
<evidence type="ECO:0000256" key="4">
    <source>
        <dbReference type="ARBA" id="ARBA00022679"/>
    </source>
</evidence>
<dbReference type="Pfam" id="PF00512">
    <property type="entry name" value="HisKA"/>
    <property type="match status" value="1"/>
</dbReference>
<dbReference type="Pfam" id="PF13426">
    <property type="entry name" value="PAS_9"/>
    <property type="match status" value="2"/>
</dbReference>
<dbReference type="SMART" id="SM00086">
    <property type="entry name" value="PAC"/>
    <property type="match status" value="5"/>
</dbReference>
<dbReference type="SUPFAM" id="SSF55781">
    <property type="entry name" value="GAF domain-like"/>
    <property type="match status" value="2"/>
</dbReference>
<dbReference type="Pfam" id="PF02518">
    <property type="entry name" value="HATPase_c"/>
    <property type="match status" value="1"/>
</dbReference>
<evidence type="ECO:0000259" key="8">
    <source>
        <dbReference type="PROSITE" id="PS50110"/>
    </source>
</evidence>
<dbReference type="PROSITE" id="PS50112">
    <property type="entry name" value="PAS"/>
    <property type="match status" value="5"/>
</dbReference>
<dbReference type="CDD" id="cd00130">
    <property type="entry name" value="PAS"/>
    <property type="match status" value="5"/>
</dbReference>
<dbReference type="PROSITE" id="PS50113">
    <property type="entry name" value="PAC"/>
    <property type="match status" value="4"/>
</dbReference>
<dbReference type="PANTHER" id="PTHR43304:SF1">
    <property type="entry name" value="PAC DOMAIN-CONTAINING PROTEIN"/>
    <property type="match status" value="1"/>
</dbReference>
<dbReference type="CDD" id="cd00082">
    <property type="entry name" value="HisKA"/>
    <property type="match status" value="1"/>
</dbReference>
<dbReference type="InterPro" id="IPR005467">
    <property type="entry name" value="His_kinase_dom"/>
</dbReference>
<keyword evidence="3 6" id="KW-0597">Phosphoprotein</keyword>
<feature type="domain" description="PAC" evidence="10">
    <location>
        <begin position="959"/>
        <end position="1011"/>
    </location>
</feature>
<dbReference type="EC" id="2.7.13.3" evidence="2"/>
<dbReference type="Gene3D" id="1.10.287.130">
    <property type="match status" value="1"/>
</dbReference>
<dbReference type="InterPro" id="IPR013655">
    <property type="entry name" value="PAS_fold_3"/>
</dbReference>
<dbReference type="SMART" id="SM00065">
    <property type="entry name" value="GAF"/>
    <property type="match status" value="2"/>
</dbReference>
<dbReference type="InterPro" id="IPR000700">
    <property type="entry name" value="PAS-assoc_C"/>
</dbReference>
<dbReference type="Pfam" id="PF08447">
    <property type="entry name" value="PAS_3"/>
    <property type="match status" value="3"/>
</dbReference>
<dbReference type="RefSeq" id="WP_175187166.1">
    <property type="nucleotide sequence ID" value="NZ_JABVZQ010000005.1"/>
</dbReference>
<dbReference type="Gene3D" id="3.30.450.20">
    <property type="entry name" value="PAS domain"/>
    <property type="match status" value="5"/>
</dbReference>
<comment type="catalytic activity">
    <reaction evidence="1">
        <text>ATP + protein L-histidine = ADP + protein N-phospho-L-histidine.</text>
        <dbReference type="EC" id="2.7.13.3"/>
    </reaction>
</comment>
<dbReference type="InterPro" id="IPR003661">
    <property type="entry name" value="HisK_dim/P_dom"/>
</dbReference>
<dbReference type="Gene3D" id="3.30.565.10">
    <property type="entry name" value="Histidine kinase-like ATPase, C-terminal domain"/>
    <property type="match status" value="1"/>
</dbReference>
<dbReference type="InterPro" id="IPR003018">
    <property type="entry name" value="GAF"/>
</dbReference>
<evidence type="ECO:0000259" key="7">
    <source>
        <dbReference type="PROSITE" id="PS50109"/>
    </source>
</evidence>
<feature type="domain" description="PAC" evidence="10">
    <location>
        <begin position="234"/>
        <end position="286"/>
    </location>
</feature>
<feature type="domain" description="PAS" evidence="9">
    <location>
        <begin position="883"/>
        <end position="947"/>
    </location>
</feature>
<feature type="domain" description="PAS" evidence="9">
    <location>
        <begin position="181"/>
        <end position="229"/>
    </location>
</feature>
<dbReference type="SMART" id="SM00387">
    <property type="entry name" value="HATPase_c"/>
    <property type="match status" value="1"/>
</dbReference>
<keyword evidence="4" id="KW-0808">Transferase</keyword>
<dbReference type="SUPFAM" id="SSF52172">
    <property type="entry name" value="CheY-like"/>
    <property type="match status" value="1"/>
</dbReference>
<dbReference type="InterPro" id="IPR035965">
    <property type="entry name" value="PAS-like_dom_sf"/>
</dbReference>
<dbReference type="PROSITE" id="PS50110">
    <property type="entry name" value="RESPONSE_REGULATORY"/>
    <property type="match status" value="1"/>
</dbReference>
<dbReference type="Pfam" id="PF01590">
    <property type="entry name" value="GAF"/>
    <property type="match status" value="1"/>
</dbReference>
<proteinExistence type="predicted"/>
<feature type="domain" description="PAS" evidence="9">
    <location>
        <begin position="628"/>
        <end position="698"/>
    </location>
</feature>
<dbReference type="SUPFAM" id="SSF55874">
    <property type="entry name" value="ATPase domain of HSP90 chaperone/DNA topoisomerase II/histidine kinase"/>
    <property type="match status" value="1"/>
</dbReference>
<comment type="caution">
    <text evidence="11">The sequence shown here is derived from an EMBL/GenBank/DDBJ whole genome shotgun (WGS) entry which is preliminary data.</text>
</comment>
<accession>A0ABR9XU73</accession>
<evidence type="ECO:0000313" key="11">
    <source>
        <dbReference type="EMBL" id="MBF0637566.1"/>
    </source>
</evidence>
<dbReference type="EMBL" id="JADGII010000026">
    <property type="protein sequence ID" value="MBF0637566.1"/>
    <property type="molecule type" value="Genomic_DNA"/>
</dbReference>
<sequence length="1403" mass="159241">MPPEKQSPPALYSELHELKKENERLMENNRRLSMVIDGTNAGYWDWNIRTGTLTINERWAEITGHTLEELTPATIELWNRLCHPDDLKRSNALLDRHFDGATQYYETEVRMRHKNGSWIWVLDRGKVFEWDAHDRPLRMVGSHQDITDRKTAEQQLERERKLFFRGPVSVFRWANAPEWPVEYVSPNIRELLGYPPEQLQNSSIRYTDIIHPDDRDFIVSEVEYYSRSTDITSFEQEYRLLKADGSPLWVYDHTVIHRDEEGAVTHYEGYIIDYSSKKESETYQRQRIEFERLIATMSKRFISLALTEIDDALNDILQLIGTHVHADRSYVFQFYDNNTLMDNTHEWCADGIEPQIDKLKGIPANISPWWLRKIIANETIHIPDTDSIPDNEKALQNILKDQDIKSLLVIPLVAEHRVFGYIGFDSVRQHRSWHPETISVLQLAGGVIAGALCRKQTEHLLEAELDLALKLSASTSLQQTLQLCLETAIAISHMDCGGIYMMNPFDNSMELAVHQGLSDSFIRASQFYTADDPRLELVNSGTPVYTSMTSRSTSGAALQQEGIAREEGLKALAILPVKYKGEVIACLNIASHSLNHVPETSRKGVESIISHIGAAILQARHEEQVNETKQNLETLFDTIDDYLFIVDDRGRIIETNQTVYRNLHYRPGELHGKHVLDVHPPEQHETAQRNIEAMLGGTGACCMVPLQTKKGELIPVETRITRGVWNHQPVLFGISRDMTERHKAEKALRESEQRFRELTDLLPQPVFECDTDTTISYANKTALELFGYTQSDLERGLSAFDLVLPERREALNKTRRQLLQGSQRETREFLAMKKNRETFPAVLYATPIMHDDRITGFRGALFDLTQHRKTEQAQRETELKKRIIEKYRNMLHNIPGIVYTKDADGQIDFLLSPKVESMTGYRAEEIGLLKDGWLSLIHPENRKEYSRASAIMEKKPAPMMLTYRIVTKQGREKWFEDRTAPLYTSDRTYSGCDGLIIDITERIVAETEKQELEQQLRQSQRMETIGTLAGGVAHDFNNILMPIMGYAEMLELHIPPDSPESEFASEIRKAAERARHLVEQILTFSRMDESTQCTLNLATVIREALKLLRPSIPSSIAIETDIAPDIEPVMADASQMHQVVINLCTNAYQAMDGGKGTLKITLNTSVPPPGIRQQHPSLDKTPYVTLKVSDTGQGMDSKTVERVFEPFFTTKPVNKGTDLGLSVVHGIISQHNGIITVESTPGKGSVFSIFLPPCSRQPAGRDNARVSPVTLEQQAQGRLLVVDDEEANVNLLSAMLQKAGYTITPATSPAMALACIRQHPDELDLVITDLTMPDMNGIVLASEIHEVRHDLPVLLITGHGDDEALKESARQDNIEQVLQKPVSFTLLQKTITSILAKQNHHRA</sequence>
<dbReference type="InterPro" id="IPR011006">
    <property type="entry name" value="CheY-like_superfamily"/>
</dbReference>